<dbReference type="PANTHER" id="PTHR43280:SF2">
    <property type="entry name" value="HTH-TYPE TRANSCRIPTIONAL REGULATOR EXSA"/>
    <property type="match status" value="1"/>
</dbReference>
<keyword evidence="1" id="KW-0238">DNA-binding</keyword>
<evidence type="ECO:0000313" key="4">
    <source>
        <dbReference type="EMBL" id="GAA5087352.1"/>
    </source>
</evidence>
<dbReference type="Proteomes" id="UP001500353">
    <property type="component" value="Unassembled WGS sequence"/>
</dbReference>
<organism evidence="4 5">
    <name type="scientific">Chryseobacterium ginsengisoli</name>
    <dbReference type="NCBI Taxonomy" id="363853"/>
    <lineage>
        <taxon>Bacteria</taxon>
        <taxon>Pseudomonadati</taxon>
        <taxon>Bacteroidota</taxon>
        <taxon>Flavobacteriia</taxon>
        <taxon>Flavobacteriales</taxon>
        <taxon>Weeksellaceae</taxon>
        <taxon>Chryseobacterium group</taxon>
        <taxon>Chryseobacterium</taxon>
    </lineage>
</organism>
<dbReference type="RefSeq" id="WP_345200733.1">
    <property type="nucleotide sequence ID" value="NZ_BAABHX010000002.1"/>
</dbReference>
<dbReference type="InterPro" id="IPR018060">
    <property type="entry name" value="HTH_AraC"/>
</dbReference>
<dbReference type="Gene3D" id="1.10.10.60">
    <property type="entry name" value="Homeodomain-like"/>
    <property type="match status" value="2"/>
</dbReference>
<proteinExistence type="predicted"/>
<feature type="domain" description="HTH araC/xylS-type" evidence="3">
    <location>
        <begin position="230"/>
        <end position="338"/>
    </location>
</feature>
<name>A0ABP9M140_9FLAO</name>
<evidence type="ECO:0000259" key="3">
    <source>
        <dbReference type="PROSITE" id="PS01124"/>
    </source>
</evidence>
<sequence length="351" mass="40532">MKKTINLKLIAILLISLIGFICYSQDYKVYYPMRDKKDSVTNNLSHPEIAVLVKKDKHKNGVINSVSNNIVHLVKKDKPDTVSYKQLLDDSLKSAYTNIADAYEKKGDKNSQVKYLKLSNSLGDSLNLKLKTDFKNSVEQITTAKDKKYNKDIKKIWIIAICGIILIAIILGLLLIRHIKKTKNRYEAIIKNFKKSTNIPIPPTEEQIGLQKEINIEKNKPAEITEATVKSILALLDEFEKTNEFIKNDVNLSYLAHYANTNTKYINEILKKYKGKSFSKYINGLRINYIMKLLYLEPKYREYKISYLAELCGFSSREVFSSVFKKETDITTSYYINQLRNEPETVVDRLD</sequence>
<gene>
    <name evidence="4" type="ORF">GCM10023210_10080</name>
</gene>
<keyword evidence="2" id="KW-0812">Transmembrane</keyword>
<dbReference type="Pfam" id="PF12833">
    <property type="entry name" value="HTH_18"/>
    <property type="match status" value="1"/>
</dbReference>
<dbReference type="EMBL" id="BAABHX010000002">
    <property type="protein sequence ID" value="GAA5087352.1"/>
    <property type="molecule type" value="Genomic_DNA"/>
</dbReference>
<keyword evidence="5" id="KW-1185">Reference proteome</keyword>
<keyword evidence="2" id="KW-0472">Membrane</keyword>
<accession>A0ABP9M140</accession>
<evidence type="ECO:0000256" key="1">
    <source>
        <dbReference type="ARBA" id="ARBA00023125"/>
    </source>
</evidence>
<reference evidence="5" key="1">
    <citation type="journal article" date="2019" name="Int. J. Syst. Evol. Microbiol.">
        <title>The Global Catalogue of Microorganisms (GCM) 10K type strain sequencing project: providing services to taxonomists for standard genome sequencing and annotation.</title>
        <authorList>
            <consortium name="The Broad Institute Genomics Platform"/>
            <consortium name="The Broad Institute Genome Sequencing Center for Infectious Disease"/>
            <person name="Wu L."/>
            <person name="Ma J."/>
        </authorList>
    </citation>
    <scope>NUCLEOTIDE SEQUENCE [LARGE SCALE GENOMIC DNA]</scope>
    <source>
        <strain evidence="5">JCM 18019</strain>
    </source>
</reference>
<dbReference type="SMART" id="SM00342">
    <property type="entry name" value="HTH_ARAC"/>
    <property type="match status" value="1"/>
</dbReference>
<feature type="transmembrane region" description="Helical" evidence="2">
    <location>
        <begin position="156"/>
        <end position="176"/>
    </location>
</feature>
<keyword evidence="2" id="KW-1133">Transmembrane helix</keyword>
<evidence type="ECO:0000256" key="2">
    <source>
        <dbReference type="SAM" id="Phobius"/>
    </source>
</evidence>
<dbReference type="PROSITE" id="PS01124">
    <property type="entry name" value="HTH_ARAC_FAMILY_2"/>
    <property type="match status" value="1"/>
</dbReference>
<evidence type="ECO:0000313" key="5">
    <source>
        <dbReference type="Proteomes" id="UP001500353"/>
    </source>
</evidence>
<dbReference type="PANTHER" id="PTHR43280">
    <property type="entry name" value="ARAC-FAMILY TRANSCRIPTIONAL REGULATOR"/>
    <property type="match status" value="1"/>
</dbReference>
<protein>
    <recommendedName>
        <fullName evidence="3">HTH araC/xylS-type domain-containing protein</fullName>
    </recommendedName>
</protein>
<comment type="caution">
    <text evidence="4">The sequence shown here is derived from an EMBL/GenBank/DDBJ whole genome shotgun (WGS) entry which is preliminary data.</text>
</comment>